<dbReference type="OrthoDB" id="654211at2759"/>
<dbReference type="InterPro" id="IPR036236">
    <property type="entry name" value="Znf_C2H2_sf"/>
</dbReference>
<evidence type="ECO:0000256" key="2">
    <source>
        <dbReference type="ARBA" id="ARBA00022737"/>
    </source>
</evidence>
<dbReference type="InterPro" id="IPR013087">
    <property type="entry name" value="Znf_C2H2_type"/>
</dbReference>
<dbReference type="PANTHER" id="PTHR24403">
    <property type="entry name" value="ZINC FINGER PROTEIN"/>
    <property type="match status" value="1"/>
</dbReference>
<keyword evidence="9" id="KW-1185">Reference proteome</keyword>
<dbReference type="PROSITE" id="PS50157">
    <property type="entry name" value="ZINC_FINGER_C2H2_2"/>
    <property type="match status" value="1"/>
</dbReference>
<dbReference type="GO" id="GO:0045944">
    <property type="term" value="P:positive regulation of transcription by RNA polymerase II"/>
    <property type="evidence" value="ECO:0007669"/>
    <property type="project" value="TreeGrafter"/>
</dbReference>
<evidence type="ECO:0000256" key="6">
    <source>
        <dbReference type="SAM" id="MobiDB-lite"/>
    </source>
</evidence>
<dbReference type="Proteomes" id="UP000092154">
    <property type="component" value="Unassembled WGS sequence"/>
</dbReference>
<reference evidence="8 9" key="1">
    <citation type="submission" date="2016-06" db="EMBL/GenBank/DDBJ databases">
        <title>Comparative genomics of the ectomycorrhizal sister species Rhizopogon vinicolor and Rhizopogon vesiculosus (Basidiomycota: Boletales) reveals a divergence of the mating type B locus.</title>
        <authorList>
            <consortium name="DOE Joint Genome Institute"/>
            <person name="Mujic A.B."/>
            <person name="Kuo A."/>
            <person name="Tritt A."/>
            <person name="Lipzen A."/>
            <person name="Chen C."/>
            <person name="Johnson J."/>
            <person name="Sharma A."/>
            <person name="Barry K."/>
            <person name="Grigoriev I.V."/>
            <person name="Spatafora J.W."/>
        </authorList>
    </citation>
    <scope>NUCLEOTIDE SEQUENCE [LARGE SCALE GENOMIC DNA]</scope>
    <source>
        <strain evidence="8 9">AM-OR11-026</strain>
    </source>
</reference>
<feature type="region of interest" description="Disordered" evidence="6">
    <location>
        <begin position="81"/>
        <end position="143"/>
    </location>
</feature>
<feature type="domain" description="C2H2-type" evidence="7">
    <location>
        <begin position="7"/>
        <end position="36"/>
    </location>
</feature>
<feature type="compositionally biased region" description="Low complexity" evidence="6">
    <location>
        <begin position="107"/>
        <end position="130"/>
    </location>
</feature>
<keyword evidence="1" id="KW-0479">Metal-binding</keyword>
<organism evidence="8 9">
    <name type="scientific">Rhizopogon vinicolor AM-OR11-026</name>
    <dbReference type="NCBI Taxonomy" id="1314800"/>
    <lineage>
        <taxon>Eukaryota</taxon>
        <taxon>Fungi</taxon>
        <taxon>Dikarya</taxon>
        <taxon>Basidiomycota</taxon>
        <taxon>Agaricomycotina</taxon>
        <taxon>Agaricomycetes</taxon>
        <taxon>Agaricomycetidae</taxon>
        <taxon>Boletales</taxon>
        <taxon>Suillineae</taxon>
        <taxon>Rhizopogonaceae</taxon>
        <taxon>Rhizopogon</taxon>
    </lineage>
</organism>
<gene>
    <name evidence="8" type="ORF">K503DRAFT_801761</name>
</gene>
<dbReference type="InterPro" id="IPR050688">
    <property type="entry name" value="Zinc_finger/UBP_domain"/>
</dbReference>
<dbReference type="EMBL" id="KV448394">
    <property type="protein sequence ID" value="OAX36789.1"/>
    <property type="molecule type" value="Genomic_DNA"/>
</dbReference>
<dbReference type="SUPFAM" id="SSF57667">
    <property type="entry name" value="beta-beta-alpha zinc fingers"/>
    <property type="match status" value="1"/>
</dbReference>
<evidence type="ECO:0000256" key="3">
    <source>
        <dbReference type="ARBA" id="ARBA00022771"/>
    </source>
</evidence>
<evidence type="ECO:0000313" key="9">
    <source>
        <dbReference type="Proteomes" id="UP000092154"/>
    </source>
</evidence>
<name>A0A1B7MW34_9AGAM</name>
<evidence type="ECO:0000256" key="4">
    <source>
        <dbReference type="ARBA" id="ARBA00022833"/>
    </source>
</evidence>
<evidence type="ECO:0000313" key="8">
    <source>
        <dbReference type="EMBL" id="OAX36789.1"/>
    </source>
</evidence>
<proteinExistence type="predicted"/>
<protein>
    <recommendedName>
        <fullName evidence="7">C2H2-type domain-containing protein</fullName>
    </recommendedName>
</protein>
<dbReference type="STRING" id="1314800.A0A1B7MW34"/>
<accession>A0A1B7MW34</accession>
<dbReference type="AlphaFoldDB" id="A0A1B7MW34"/>
<dbReference type="PANTHER" id="PTHR24403:SF67">
    <property type="entry name" value="FI01116P-RELATED"/>
    <property type="match status" value="1"/>
</dbReference>
<dbReference type="GO" id="GO:0008270">
    <property type="term" value="F:zinc ion binding"/>
    <property type="evidence" value="ECO:0007669"/>
    <property type="project" value="UniProtKB-KW"/>
</dbReference>
<dbReference type="SMART" id="SM00355">
    <property type="entry name" value="ZnF_C2H2"/>
    <property type="match status" value="3"/>
</dbReference>
<evidence type="ECO:0000259" key="7">
    <source>
        <dbReference type="PROSITE" id="PS50157"/>
    </source>
</evidence>
<dbReference type="PROSITE" id="PS00028">
    <property type="entry name" value="ZINC_FINGER_C2H2_1"/>
    <property type="match status" value="1"/>
</dbReference>
<dbReference type="GO" id="GO:0005634">
    <property type="term" value="C:nucleus"/>
    <property type="evidence" value="ECO:0007669"/>
    <property type="project" value="TreeGrafter"/>
</dbReference>
<dbReference type="Gene3D" id="3.30.160.60">
    <property type="entry name" value="Classic Zinc Finger"/>
    <property type="match status" value="1"/>
</dbReference>
<dbReference type="InParanoid" id="A0A1B7MW34"/>
<keyword evidence="3 5" id="KW-0863">Zinc-finger</keyword>
<keyword evidence="2" id="KW-0677">Repeat</keyword>
<sequence length="173" mass="19218">MSPRKAYVCSQAHCSESFTKFADFKKHEAGHARPEKVHTCNFPGCDFTTLQKRSFEIHYARHTGEQRYSCPHNCDFRTHDPSALTRHRKAKHGYVPPPRGPRGGGRVAAAPAASADTTPSSQSPASSYAPHPGGPDPSFAFYDQSDNNFPFTMDLHDFHMFSEPVRTGDALPR</sequence>
<evidence type="ECO:0000256" key="1">
    <source>
        <dbReference type="ARBA" id="ARBA00022723"/>
    </source>
</evidence>
<keyword evidence="4" id="KW-0862">Zinc</keyword>
<evidence type="ECO:0000256" key="5">
    <source>
        <dbReference type="PROSITE-ProRule" id="PRU00042"/>
    </source>
</evidence>